<keyword evidence="2" id="KW-0812">Transmembrane</keyword>
<organism evidence="4 5">
    <name type="scientific">Gemmata palustris</name>
    <dbReference type="NCBI Taxonomy" id="2822762"/>
    <lineage>
        <taxon>Bacteria</taxon>
        <taxon>Pseudomonadati</taxon>
        <taxon>Planctomycetota</taxon>
        <taxon>Planctomycetia</taxon>
        <taxon>Gemmatales</taxon>
        <taxon>Gemmataceae</taxon>
        <taxon>Gemmata</taxon>
    </lineage>
</organism>
<evidence type="ECO:0000259" key="3">
    <source>
        <dbReference type="Pfam" id="PF07596"/>
    </source>
</evidence>
<keyword evidence="2" id="KW-1133">Transmembrane helix</keyword>
<protein>
    <submittedName>
        <fullName evidence="4">DUF1559 domain-containing protein</fullName>
    </submittedName>
</protein>
<dbReference type="Pfam" id="PF07963">
    <property type="entry name" value="N_methyl"/>
    <property type="match status" value="1"/>
</dbReference>
<feature type="transmembrane region" description="Helical" evidence="2">
    <location>
        <begin position="12"/>
        <end position="34"/>
    </location>
</feature>
<dbReference type="PANTHER" id="PTHR30093:SF2">
    <property type="entry name" value="TYPE II SECRETION SYSTEM PROTEIN H"/>
    <property type="match status" value="1"/>
</dbReference>
<dbReference type="PANTHER" id="PTHR30093">
    <property type="entry name" value="GENERAL SECRETION PATHWAY PROTEIN G"/>
    <property type="match status" value="1"/>
</dbReference>
<gene>
    <name evidence="4" type="ORF">J8F10_05940</name>
</gene>
<sequence>MTPLPRRRSAFTLIELLVVIAIIAILIGLLLPAVQKVREAAARMKSGNNLKQIGIALHSCHDAHGKLPTTTGAFPGTGEGTVWELDSVPSRFGTMHYHLLPYLEQDNLHKAPQISPNDGNGGSGTQSWRTKGNGLNGVVKTFHAPNDPGVTAAAEAWNNNGGERAGAASYHSNWHAFGGGWDEDWQVGGKARIPSSFPDGTSQTIGFMERYAICGDGNLGKPSSPWNQSWLYAERSWQEDGALPGPITQYHNPGSAWCSPTYWIPGNTTGGGNGRGGFQNFASIPANYPIDRVTGVSAYFQIPQAAPPVRNCDPMRLQSFGASGIQVLLMDGSVRSVGVNTDATTWVRALLPNDGFVLGSNW</sequence>
<name>A0ABS5BMY5_9BACT</name>
<comment type="caution">
    <text evidence="4">The sequence shown here is derived from an EMBL/GenBank/DDBJ whole genome shotgun (WGS) entry which is preliminary data.</text>
</comment>
<feature type="region of interest" description="Disordered" evidence="1">
    <location>
        <begin position="110"/>
        <end position="131"/>
    </location>
</feature>
<dbReference type="InterPro" id="IPR011453">
    <property type="entry name" value="DUF1559"/>
</dbReference>
<dbReference type="InterPro" id="IPR045584">
    <property type="entry name" value="Pilin-like"/>
</dbReference>
<dbReference type="NCBIfam" id="TIGR02532">
    <property type="entry name" value="IV_pilin_GFxxxE"/>
    <property type="match status" value="1"/>
</dbReference>
<dbReference type="Pfam" id="PF07596">
    <property type="entry name" value="SBP_bac_10"/>
    <property type="match status" value="1"/>
</dbReference>
<evidence type="ECO:0000313" key="5">
    <source>
        <dbReference type="Proteomes" id="UP000676565"/>
    </source>
</evidence>
<keyword evidence="5" id="KW-1185">Reference proteome</keyword>
<proteinExistence type="predicted"/>
<keyword evidence="2" id="KW-0472">Membrane</keyword>
<dbReference type="InterPro" id="IPR012902">
    <property type="entry name" value="N_methyl_site"/>
</dbReference>
<evidence type="ECO:0000256" key="2">
    <source>
        <dbReference type="SAM" id="Phobius"/>
    </source>
</evidence>
<evidence type="ECO:0000256" key="1">
    <source>
        <dbReference type="SAM" id="MobiDB-lite"/>
    </source>
</evidence>
<reference evidence="4 5" key="1">
    <citation type="submission" date="2021-04" db="EMBL/GenBank/DDBJ databases">
        <authorList>
            <person name="Ivanova A."/>
        </authorList>
    </citation>
    <scope>NUCLEOTIDE SEQUENCE [LARGE SCALE GENOMIC DNA]</scope>
    <source>
        <strain evidence="4 5">G18</strain>
    </source>
</reference>
<evidence type="ECO:0000313" key="4">
    <source>
        <dbReference type="EMBL" id="MBP3954822.1"/>
    </source>
</evidence>
<dbReference type="RefSeq" id="WP_210652933.1">
    <property type="nucleotide sequence ID" value="NZ_JAGKQQ010000001.1"/>
</dbReference>
<accession>A0ABS5BMY5</accession>
<dbReference type="SUPFAM" id="SSF54523">
    <property type="entry name" value="Pili subunits"/>
    <property type="match status" value="1"/>
</dbReference>
<dbReference type="Proteomes" id="UP000676565">
    <property type="component" value="Unassembled WGS sequence"/>
</dbReference>
<feature type="domain" description="DUF1559" evidence="3">
    <location>
        <begin position="35"/>
        <end position="342"/>
    </location>
</feature>
<dbReference type="Gene3D" id="3.30.700.10">
    <property type="entry name" value="Glycoprotein, Type 4 Pilin"/>
    <property type="match status" value="1"/>
</dbReference>
<dbReference type="EMBL" id="JAGKQQ010000001">
    <property type="protein sequence ID" value="MBP3954822.1"/>
    <property type="molecule type" value="Genomic_DNA"/>
</dbReference>